<feature type="domain" description="Bet v I/Major latex protein" evidence="1">
    <location>
        <begin position="6"/>
        <end position="157"/>
    </location>
</feature>
<dbReference type="AlphaFoldDB" id="A0AAW2JQ93"/>
<dbReference type="SUPFAM" id="SSF55961">
    <property type="entry name" value="Bet v1-like"/>
    <property type="match status" value="1"/>
</dbReference>
<evidence type="ECO:0000313" key="2">
    <source>
        <dbReference type="EMBL" id="KAL0296622.1"/>
    </source>
</evidence>
<dbReference type="InterPro" id="IPR023393">
    <property type="entry name" value="START-like_dom_sf"/>
</dbReference>
<reference evidence="2" key="2">
    <citation type="journal article" date="2024" name="Plant">
        <title>Genomic evolution and insights into agronomic trait innovations of Sesamum species.</title>
        <authorList>
            <person name="Miao H."/>
            <person name="Wang L."/>
            <person name="Qu L."/>
            <person name="Liu H."/>
            <person name="Sun Y."/>
            <person name="Le M."/>
            <person name="Wang Q."/>
            <person name="Wei S."/>
            <person name="Zheng Y."/>
            <person name="Lin W."/>
            <person name="Duan Y."/>
            <person name="Cao H."/>
            <person name="Xiong S."/>
            <person name="Wang X."/>
            <person name="Wei L."/>
            <person name="Li C."/>
            <person name="Ma Q."/>
            <person name="Ju M."/>
            <person name="Zhao R."/>
            <person name="Li G."/>
            <person name="Mu C."/>
            <person name="Tian Q."/>
            <person name="Mei H."/>
            <person name="Zhang T."/>
            <person name="Gao T."/>
            <person name="Zhang H."/>
        </authorList>
    </citation>
    <scope>NUCLEOTIDE SEQUENCE</scope>
    <source>
        <strain evidence="2">G02</strain>
    </source>
</reference>
<organism evidence="2">
    <name type="scientific">Sesamum radiatum</name>
    <name type="common">Black benniseed</name>
    <dbReference type="NCBI Taxonomy" id="300843"/>
    <lineage>
        <taxon>Eukaryota</taxon>
        <taxon>Viridiplantae</taxon>
        <taxon>Streptophyta</taxon>
        <taxon>Embryophyta</taxon>
        <taxon>Tracheophyta</taxon>
        <taxon>Spermatophyta</taxon>
        <taxon>Magnoliopsida</taxon>
        <taxon>eudicotyledons</taxon>
        <taxon>Gunneridae</taxon>
        <taxon>Pentapetalae</taxon>
        <taxon>asterids</taxon>
        <taxon>lamiids</taxon>
        <taxon>Lamiales</taxon>
        <taxon>Pedaliaceae</taxon>
        <taxon>Sesamum</taxon>
    </lineage>
</organism>
<dbReference type="Pfam" id="PF00407">
    <property type="entry name" value="Bet_v_1"/>
    <property type="match status" value="1"/>
</dbReference>
<dbReference type="Gene3D" id="3.30.530.20">
    <property type="match status" value="1"/>
</dbReference>
<dbReference type="InterPro" id="IPR000916">
    <property type="entry name" value="Bet_v_I/MLP"/>
</dbReference>
<accession>A0AAW2JQ93</accession>
<gene>
    <name evidence="2" type="ORF">Sradi_6714300</name>
</gene>
<dbReference type="CDD" id="cd07816">
    <property type="entry name" value="Bet_v1-like"/>
    <property type="match status" value="1"/>
</dbReference>
<proteinExistence type="predicted"/>
<comment type="caution">
    <text evidence="2">The sequence shown here is derived from an EMBL/GenBank/DDBJ whole genome shotgun (WGS) entry which is preliminary data.</text>
</comment>
<dbReference type="GO" id="GO:0006952">
    <property type="term" value="P:defense response"/>
    <property type="evidence" value="ECO:0007669"/>
    <property type="project" value="InterPro"/>
</dbReference>
<name>A0AAW2JQ93_SESRA</name>
<dbReference type="InterPro" id="IPR051761">
    <property type="entry name" value="MLP-like_ligand-binding"/>
</dbReference>
<sequence length="157" mass="17434">MKRSMALNGKLVSETCINADGDLFFQLFRYKLSDMTNICPQIIHSIDLVAGQWGAVGSVFTSNYTLGGRKKFIKVKFEDIDEKKRSITYKVVEGCVLEAYSSLAITFSIESNGQEKVVKWSIEYEKKSACAPHPNALLDLCGGLTKLLEPRCSLVAN</sequence>
<reference evidence="2" key="1">
    <citation type="submission" date="2020-06" db="EMBL/GenBank/DDBJ databases">
        <authorList>
            <person name="Li T."/>
            <person name="Hu X."/>
            <person name="Zhang T."/>
            <person name="Song X."/>
            <person name="Zhang H."/>
            <person name="Dai N."/>
            <person name="Sheng W."/>
            <person name="Hou X."/>
            <person name="Wei L."/>
        </authorList>
    </citation>
    <scope>NUCLEOTIDE SEQUENCE</scope>
    <source>
        <strain evidence="2">G02</strain>
        <tissue evidence="2">Leaf</tissue>
    </source>
</reference>
<dbReference type="EMBL" id="JACGWJ010000032">
    <property type="protein sequence ID" value="KAL0296622.1"/>
    <property type="molecule type" value="Genomic_DNA"/>
</dbReference>
<protein>
    <submittedName>
        <fullName evidence="2">Kirola</fullName>
    </submittedName>
</protein>
<evidence type="ECO:0000259" key="1">
    <source>
        <dbReference type="SMART" id="SM01037"/>
    </source>
</evidence>
<dbReference type="SMART" id="SM01037">
    <property type="entry name" value="Bet_v_1"/>
    <property type="match status" value="1"/>
</dbReference>
<dbReference type="PANTHER" id="PTHR31907">
    <property type="entry name" value="MLP-LIKE PROTEIN 423"/>
    <property type="match status" value="1"/>
</dbReference>